<comment type="function">
    <text evidence="1 5">Component of the RIX1 complex required for processing of ITS2 sequences from 35S pre-rRNA.</text>
</comment>
<organism evidence="8 9">
    <name type="scientific">Diplodia corticola</name>
    <dbReference type="NCBI Taxonomy" id="236234"/>
    <lineage>
        <taxon>Eukaryota</taxon>
        <taxon>Fungi</taxon>
        <taxon>Dikarya</taxon>
        <taxon>Ascomycota</taxon>
        <taxon>Pezizomycotina</taxon>
        <taxon>Dothideomycetes</taxon>
        <taxon>Dothideomycetes incertae sedis</taxon>
        <taxon>Botryosphaeriales</taxon>
        <taxon>Botryosphaeriaceae</taxon>
        <taxon>Diplodia</taxon>
    </lineage>
</organism>
<comment type="caution">
    <text evidence="8">The sequence shown here is derived from an EMBL/GenBank/DDBJ whole genome shotgun (WGS) entry which is preliminary data.</text>
</comment>
<dbReference type="InterPro" id="IPR024679">
    <property type="entry name" value="Ipi1_N"/>
</dbReference>
<dbReference type="SUPFAM" id="SSF48371">
    <property type="entry name" value="ARM repeat"/>
    <property type="match status" value="1"/>
</dbReference>
<feature type="region of interest" description="Disordered" evidence="6">
    <location>
        <begin position="1"/>
        <end position="31"/>
    </location>
</feature>
<keyword evidence="5" id="KW-0698">rRNA processing</keyword>
<evidence type="ECO:0000256" key="4">
    <source>
        <dbReference type="ARBA" id="ARBA00023242"/>
    </source>
</evidence>
<keyword evidence="4 5" id="KW-0539">Nucleus</keyword>
<comment type="subunit">
    <text evidence="5">Component of the RIX1 complex.</text>
</comment>
<dbReference type="AlphaFoldDB" id="A0A1J9S6H2"/>
<evidence type="ECO:0000313" key="8">
    <source>
        <dbReference type="EMBL" id="OJD35213.1"/>
    </source>
</evidence>
<sequence>MGSSAKRKKEKKKDFQKPKLKVGKARPKPDNFTDTSFKAKSIIVKEQSIHTTAPTITAQFTHQLNLLTHKSDTQRRESLSYLTNAVIAARSQNAPLPQPVSVIIPKILSLIYDTSTSVRQQLLKLLQALPAPDVRPHVEELLRRTRAGMTSLSTDVCTTSFDVLDWLLATHPGDVVGCAGGWVHTLRCFTSVLGWRAPAGAGAGAGTASTQKWTTASGATTSSSSHANAEKLKRLRHHQLVSLAAFIRAGIAADADAARAAAAADACAARGWFPLHQAGCHGQGVNGFAHLNLFGAPKDEDGQMYMDRQGRQQVFARLIQPAVESGLQNAKKEGGQIGRAAGEVDKVVQEGMSDYDGGEL</sequence>
<feature type="compositionally biased region" description="Low complexity" evidence="6">
    <location>
        <begin position="214"/>
        <end position="227"/>
    </location>
</feature>
<dbReference type="STRING" id="236234.A0A1J9S6H2"/>
<dbReference type="GO" id="GO:0005634">
    <property type="term" value="C:nucleus"/>
    <property type="evidence" value="ECO:0007669"/>
    <property type="project" value="UniProtKB-SubCell"/>
</dbReference>
<gene>
    <name evidence="8" type="ORF">BKCO1_18000106</name>
</gene>
<dbReference type="GeneID" id="31011995"/>
<evidence type="ECO:0000256" key="1">
    <source>
        <dbReference type="ARBA" id="ARBA00002355"/>
    </source>
</evidence>
<evidence type="ECO:0000256" key="6">
    <source>
        <dbReference type="SAM" id="MobiDB-lite"/>
    </source>
</evidence>
<feature type="compositionally biased region" description="Basic residues" evidence="6">
    <location>
        <begin position="1"/>
        <end position="11"/>
    </location>
</feature>
<dbReference type="InterPro" id="IPR016024">
    <property type="entry name" value="ARM-type_fold"/>
</dbReference>
<feature type="domain" description="Pre-rRNA-processing protein Ipi1 N-terminal" evidence="7">
    <location>
        <begin position="133"/>
        <end position="247"/>
    </location>
</feature>
<dbReference type="EMBL" id="MNUE01000018">
    <property type="protein sequence ID" value="OJD35213.1"/>
    <property type="molecule type" value="Genomic_DNA"/>
</dbReference>
<dbReference type="Proteomes" id="UP000183809">
    <property type="component" value="Unassembled WGS sequence"/>
</dbReference>
<dbReference type="PANTHER" id="PTHR16056">
    <property type="entry name" value="REGULATOR OF MICROTUBULE DYNAMICS PROTEIN"/>
    <property type="match status" value="1"/>
</dbReference>
<dbReference type="OrthoDB" id="361362at2759"/>
<feature type="region of interest" description="Disordered" evidence="6">
    <location>
        <begin position="202"/>
        <end position="229"/>
    </location>
</feature>
<dbReference type="Gene3D" id="1.25.10.10">
    <property type="entry name" value="Leucine-rich Repeat Variant"/>
    <property type="match status" value="1"/>
</dbReference>
<evidence type="ECO:0000256" key="3">
    <source>
        <dbReference type="ARBA" id="ARBA00006427"/>
    </source>
</evidence>
<comment type="similarity">
    <text evidence="3 5">Belongs to the IPI1/TEX10 family.</text>
</comment>
<dbReference type="GO" id="GO:0120330">
    <property type="term" value="C:rixosome complex"/>
    <property type="evidence" value="ECO:0007669"/>
    <property type="project" value="UniProtKB-UniRule"/>
</dbReference>
<accession>A0A1J9S6H2</accession>
<proteinExistence type="inferred from homology"/>
<evidence type="ECO:0000256" key="2">
    <source>
        <dbReference type="ARBA" id="ARBA00004123"/>
    </source>
</evidence>
<protein>
    <recommendedName>
        <fullName evidence="5">Pre-rRNA-processing protein</fullName>
    </recommendedName>
</protein>
<keyword evidence="5" id="KW-0690">Ribosome biogenesis</keyword>
<evidence type="ECO:0000256" key="5">
    <source>
        <dbReference type="RuleBase" id="RU368021"/>
    </source>
</evidence>
<evidence type="ECO:0000313" key="9">
    <source>
        <dbReference type="Proteomes" id="UP000183809"/>
    </source>
</evidence>
<name>A0A1J9S6H2_9PEZI</name>
<dbReference type="RefSeq" id="XP_020131473.1">
    <property type="nucleotide sequence ID" value="XM_020271736.1"/>
</dbReference>
<reference evidence="8 9" key="1">
    <citation type="submission" date="2016-10" db="EMBL/GenBank/DDBJ databases">
        <title>Proteomics and genomics reveal pathogen-plant mechanisms compatible with a hemibiotrophic lifestyle of Diplodia corticola.</title>
        <authorList>
            <person name="Fernandes I."/>
            <person name="De Jonge R."/>
            <person name="Van De Peer Y."/>
            <person name="Devreese B."/>
            <person name="Alves A."/>
            <person name="Esteves A.C."/>
        </authorList>
    </citation>
    <scope>NUCLEOTIDE SEQUENCE [LARGE SCALE GENOMIC DNA]</scope>
    <source>
        <strain evidence="8 9">CBS 112549</strain>
    </source>
</reference>
<dbReference type="PANTHER" id="PTHR16056:SF2">
    <property type="entry name" value="TESTIS-EXPRESSED PROTEIN 10"/>
    <property type="match status" value="1"/>
</dbReference>
<evidence type="ECO:0000259" key="7">
    <source>
        <dbReference type="Pfam" id="PF12333"/>
    </source>
</evidence>
<dbReference type="GO" id="GO:0006364">
    <property type="term" value="P:rRNA processing"/>
    <property type="evidence" value="ECO:0007669"/>
    <property type="project" value="UniProtKB-UniRule"/>
</dbReference>
<dbReference type="Pfam" id="PF12333">
    <property type="entry name" value="Ipi1_N"/>
    <property type="match status" value="1"/>
</dbReference>
<keyword evidence="9" id="KW-1185">Reference proteome</keyword>
<dbReference type="InterPro" id="IPR011989">
    <property type="entry name" value="ARM-like"/>
</dbReference>
<comment type="subcellular location">
    <subcellularLocation>
        <location evidence="2 5">Nucleus</location>
    </subcellularLocation>
</comment>